<accession>A0ABV4CGL4</accession>
<dbReference type="RefSeq" id="WP_345366835.1">
    <property type="nucleotide sequence ID" value="NZ_BAABII010000016.1"/>
</dbReference>
<gene>
    <name evidence="1" type="ORF">AB8O55_12580</name>
</gene>
<reference evidence="1 2" key="1">
    <citation type="submission" date="2024-08" db="EMBL/GenBank/DDBJ databases">
        <title>Genome mining of Saccharopolyspora cebuensis PGLac3 from Nigerian medicinal plant.</title>
        <authorList>
            <person name="Ezeobiora C.E."/>
            <person name="Igbokwe N.H."/>
            <person name="Amin D.H."/>
            <person name="Mendie U.E."/>
        </authorList>
    </citation>
    <scope>NUCLEOTIDE SEQUENCE [LARGE SCALE GENOMIC DNA]</scope>
    <source>
        <strain evidence="1 2">PGLac3</strain>
    </source>
</reference>
<evidence type="ECO:0000313" key="1">
    <source>
        <dbReference type="EMBL" id="MEY8040232.1"/>
    </source>
</evidence>
<dbReference type="EMBL" id="JBGEHV010000019">
    <property type="protein sequence ID" value="MEY8040232.1"/>
    <property type="molecule type" value="Genomic_DNA"/>
</dbReference>
<name>A0ABV4CGL4_9PSEU</name>
<dbReference type="Pfam" id="PF07103">
    <property type="entry name" value="DUF1365"/>
    <property type="match status" value="1"/>
</dbReference>
<comment type="caution">
    <text evidence="1">The sequence shown here is derived from an EMBL/GenBank/DDBJ whole genome shotgun (WGS) entry which is preliminary data.</text>
</comment>
<proteinExistence type="predicted"/>
<sequence length="241" mass="27530">MRARLYDVVVAHRRHVDPAMTFRHRLHTWLVDLDALPRLPLPLRPLARFDSRDHLGDPARSIRENLDRWLALRGVDLRGGQVLMLANARVLGHAFNPLTVYWCHGPGGDLECVVAEVHNTYGERHCYLLHPDADGIGETAKEFYVSPFLPERGEYRMRLDPPGERVALRIEFGQDGQRMLTATLSGHRLPATRRRILGLALRRPLVPQRVSALIRAHGLALWVRGAPRTPRHPHHHQEGVR</sequence>
<evidence type="ECO:0000313" key="2">
    <source>
        <dbReference type="Proteomes" id="UP001564626"/>
    </source>
</evidence>
<keyword evidence="2" id="KW-1185">Reference proteome</keyword>
<protein>
    <submittedName>
        <fullName evidence="1">DUF1365 domain-containing protein</fullName>
    </submittedName>
</protein>
<organism evidence="1 2">
    <name type="scientific">Saccharopolyspora cebuensis</name>
    <dbReference type="NCBI Taxonomy" id="418759"/>
    <lineage>
        <taxon>Bacteria</taxon>
        <taxon>Bacillati</taxon>
        <taxon>Actinomycetota</taxon>
        <taxon>Actinomycetes</taxon>
        <taxon>Pseudonocardiales</taxon>
        <taxon>Pseudonocardiaceae</taxon>
        <taxon>Saccharopolyspora</taxon>
    </lineage>
</organism>
<dbReference type="InterPro" id="IPR010775">
    <property type="entry name" value="DUF1365"/>
</dbReference>
<dbReference type="PANTHER" id="PTHR33973:SF4">
    <property type="entry name" value="OS07G0153300 PROTEIN"/>
    <property type="match status" value="1"/>
</dbReference>
<dbReference type="PANTHER" id="PTHR33973">
    <property type="entry name" value="OS07G0153300 PROTEIN"/>
    <property type="match status" value="1"/>
</dbReference>
<dbReference type="Proteomes" id="UP001564626">
    <property type="component" value="Unassembled WGS sequence"/>
</dbReference>